<protein>
    <recommendedName>
        <fullName evidence="2">Lipoprotein</fullName>
    </recommendedName>
</protein>
<name>A0A3B0YE54_9ZZZZ</name>
<dbReference type="PROSITE" id="PS51257">
    <property type="entry name" value="PROKAR_LIPOPROTEIN"/>
    <property type="match status" value="1"/>
</dbReference>
<proteinExistence type="predicted"/>
<sequence>MKKIWVFLVAAFFYGCSSSYTPSDKMLEYMNNMSTEQAAQVMQKRIWELKAPHGICGSRGFWYDNSSDMTVYIDKISMLAHKRGRQIKKKTHSFNDIIVFEKAYFKYDFVFNRINNIFVYSDPLLLPVFPGCNKNDLSEPYKVIDLYIDKLNNLKFIVMDSDFDETMAAIGLLLPDKPVILK</sequence>
<accession>A0A3B0YE54</accession>
<gene>
    <name evidence="1" type="ORF">MNBD_GAMMA09-2709</name>
</gene>
<dbReference type="EMBL" id="UOFI01000090">
    <property type="protein sequence ID" value="VAW67054.1"/>
    <property type="molecule type" value="Genomic_DNA"/>
</dbReference>
<evidence type="ECO:0000313" key="1">
    <source>
        <dbReference type="EMBL" id="VAW67054.1"/>
    </source>
</evidence>
<organism evidence="1">
    <name type="scientific">hydrothermal vent metagenome</name>
    <dbReference type="NCBI Taxonomy" id="652676"/>
    <lineage>
        <taxon>unclassified sequences</taxon>
        <taxon>metagenomes</taxon>
        <taxon>ecological metagenomes</taxon>
    </lineage>
</organism>
<reference evidence="1" key="1">
    <citation type="submission" date="2018-06" db="EMBL/GenBank/DDBJ databases">
        <authorList>
            <person name="Zhirakovskaya E."/>
        </authorList>
    </citation>
    <scope>NUCLEOTIDE SEQUENCE</scope>
</reference>
<evidence type="ECO:0008006" key="2">
    <source>
        <dbReference type="Google" id="ProtNLM"/>
    </source>
</evidence>
<dbReference type="AlphaFoldDB" id="A0A3B0YE54"/>